<name>A0AA40STY6_9NOST</name>
<keyword evidence="6 8" id="KW-0067">ATP-binding</keyword>
<feature type="domain" description="PurM-like N-terminal" evidence="9">
    <location>
        <begin position="455"/>
        <end position="588"/>
    </location>
</feature>
<evidence type="ECO:0000259" key="11">
    <source>
        <dbReference type="Pfam" id="PF18072"/>
    </source>
</evidence>
<dbReference type="PIRSF" id="PIRSF001587">
    <property type="entry name" value="FGAM_synthase_II"/>
    <property type="match status" value="1"/>
</dbReference>
<dbReference type="GO" id="GO:0006189">
    <property type="term" value="P:'de novo' IMP biosynthetic process"/>
    <property type="evidence" value="ECO:0007669"/>
    <property type="project" value="UniProtKB-UniRule"/>
</dbReference>
<dbReference type="Gene3D" id="3.30.1330.10">
    <property type="entry name" value="PurM-like, N-terminal domain"/>
    <property type="match status" value="2"/>
</dbReference>
<dbReference type="RefSeq" id="WP_191756188.1">
    <property type="nucleotide sequence ID" value="NZ_VJXY01000002.1"/>
</dbReference>
<dbReference type="Pfam" id="PF00586">
    <property type="entry name" value="AIRS"/>
    <property type="match status" value="2"/>
</dbReference>
<comment type="catalytic activity">
    <reaction evidence="8">
        <text>N(2)-formyl-N(1)-(5-phospho-beta-D-ribosyl)glycinamide + L-glutamine + ATP + H2O = 2-formamido-N(1)-(5-O-phospho-beta-D-ribosyl)acetamidine + L-glutamate + ADP + phosphate + H(+)</text>
        <dbReference type="Rhea" id="RHEA:17129"/>
        <dbReference type="ChEBI" id="CHEBI:15377"/>
        <dbReference type="ChEBI" id="CHEBI:15378"/>
        <dbReference type="ChEBI" id="CHEBI:29985"/>
        <dbReference type="ChEBI" id="CHEBI:30616"/>
        <dbReference type="ChEBI" id="CHEBI:43474"/>
        <dbReference type="ChEBI" id="CHEBI:58359"/>
        <dbReference type="ChEBI" id="CHEBI:147286"/>
        <dbReference type="ChEBI" id="CHEBI:147287"/>
        <dbReference type="ChEBI" id="CHEBI:456216"/>
        <dbReference type="EC" id="6.3.5.3"/>
    </reaction>
</comment>
<dbReference type="Gene3D" id="3.90.650.10">
    <property type="entry name" value="PurM-like C-terminal domain"/>
    <property type="match status" value="2"/>
</dbReference>
<feature type="binding site" evidence="8">
    <location>
        <position position="94"/>
    </location>
    <ligand>
        <name>Mg(2+)</name>
        <dbReference type="ChEBI" id="CHEBI:18420"/>
        <label>1</label>
    </ligand>
</feature>
<dbReference type="CDD" id="cd02203">
    <property type="entry name" value="PurL_repeat1"/>
    <property type="match status" value="1"/>
</dbReference>
<comment type="caution">
    <text evidence="12">The sequence shown here is derived from an EMBL/GenBank/DDBJ whole genome shotgun (WGS) entry which is preliminary data.</text>
</comment>
<dbReference type="InterPro" id="IPR036921">
    <property type="entry name" value="PurM-like_N_sf"/>
</dbReference>
<feature type="binding site" evidence="8">
    <location>
        <position position="269"/>
    </location>
    <ligand>
        <name>Mg(2+)</name>
        <dbReference type="ChEBI" id="CHEBI:18420"/>
        <label>2</label>
    </ligand>
</feature>
<keyword evidence="7 8" id="KW-0460">Magnesium</keyword>
<dbReference type="AlphaFoldDB" id="A0AA40STY6"/>
<evidence type="ECO:0000259" key="9">
    <source>
        <dbReference type="Pfam" id="PF00586"/>
    </source>
</evidence>
<evidence type="ECO:0000256" key="6">
    <source>
        <dbReference type="ARBA" id="ARBA00022840"/>
    </source>
</evidence>
<feature type="binding site" evidence="8">
    <location>
        <position position="558"/>
    </location>
    <ligand>
        <name>ATP</name>
        <dbReference type="ChEBI" id="CHEBI:30616"/>
    </ligand>
</feature>
<keyword evidence="2 8" id="KW-0436">Ligase</keyword>
<dbReference type="InterPro" id="IPR036676">
    <property type="entry name" value="PurM-like_C_sf"/>
</dbReference>
<feature type="binding site" evidence="8">
    <location>
        <position position="559"/>
    </location>
    <ligand>
        <name>Mg(2+)</name>
        <dbReference type="ChEBI" id="CHEBI:18420"/>
        <label>1</label>
    </ligand>
</feature>
<keyword evidence="4 8" id="KW-0547">Nucleotide-binding</keyword>
<keyword evidence="3 8" id="KW-0479">Metal-binding</keyword>
<dbReference type="Pfam" id="PF02769">
    <property type="entry name" value="AIRS_C"/>
    <property type="match status" value="2"/>
</dbReference>
<evidence type="ECO:0000256" key="7">
    <source>
        <dbReference type="ARBA" id="ARBA00022842"/>
    </source>
</evidence>
<evidence type="ECO:0000256" key="3">
    <source>
        <dbReference type="ARBA" id="ARBA00022723"/>
    </source>
</evidence>
<sequence length="788" mass="84478">MTATSAAPFSPEEIAAEGLKPEEYAEIVHRLGRHPNKAELGMFGVMWSEHCCYKNSRPLLKQFPTAGPRILVGPGENAGVVDLGDGLQLAFKIESHNHPSAVEPFQGAATGVGGILRDIFTMGARPIAILNSLRFGSLEDVKTQRLFSGVVAGIAHYGNCVGVPTVGGEVYFDPAYSGNPLVNVMALGLMETPEIVKSGASGLGNPVLYVGSTTGRDGMGGASFASAELSDESMDDRPAVQVGDPFLEKSLIEACLEAFKTGAVVAAQDMGAAGITCSTSEMAAKGGVGIELDLDKIPVRELGMVPYEYLLSESQERMLFVAHKGREGELIDIFHRWGLQAVVAGTVIAEPIVKILFQGEIAAEIPTEALAENTPVYHRELLAQPPEYALKAWEWTPESLPPCTTAGVEISGHLQTWNDILLTLLDKPTIASKRWVYRQYDHQVQNNTVILPGGADAAVVRLRPLEESRGRSAITQRGVAATVDCNPRYVYLDPYEGAKAVVAEAARNLSCVGAEPLAVTDNLNFGSPEKPIGYWQLAEACRGLAEGCRELATPVTGGNVSLYNETLDSQGTPQPIYPTPVVGMVGLIPDITKICGQGWQAAGDVIYLLGLPLASTISLGASEYLATIHGVVAGKPPRVDFDLERRVQKVCREGIHAGWVHSAHDCAEGGVAIALAECCIASNLGAEINLEIPPTQLQRLDELLFGEGGARILVSVPSKHHEVWESYLQEHLGKEWQKLGLVGNFDTDLGVLTANNQTLIKVRIEDISDRFYNAISRRLAIHTTTSQS</sequence>
<feature type="domain" description="PurM-like N-terminal" evidence="9">
    <location>
        <begin position="75"/>
        <end position="190"/>
    </location>
</feature>
<feature type="binding site" evidence="8">
    <location>
        <position position="92"/>
    </location>
    <ligand>
        <name>ATP</name>
        <dbReference type="ChEBI" id="CHEBI:30616"/>
    </ligand>
</feature>
<dbReference type="CDD" id="cd02204">
    <property type="entry name" value="PurL_repeat2"/>
    <property type="match status" value="1"/>
</dbReference>
<feature type="binding site" evidence="8">
    <location>
        <position position="521"/>
    </location>
    <ligand>
        <name>ATP</name>
        <dbReference type="ChEBI" id="CHEBI:30616"/>
    </ligand>
</feature>
<dbReference type="EC" id="6.3.5.3" evidence="8"/>
<dbReference type="SUPFAM" id="SSF55326">
    <property type="entry name" value="PurM N-terminal domain-like"/>
    <property type="match status" value="2"/>
</dbReference>
<feature type="active site" evidence="8">
    <location>
        <position position="50"/>
    </location>
</feature>
<feature type="binding site" evidence="8">
    <location>
        <begin position="313"/>
        <end position="315"/>
    </location>
    <ligand>
        <name>substrate</name>
    </ligand>
</feature>
<dbReference type="GO" id="GO:0000287">
    <property type="term" value="F:magnesium ion binding"/>
    <property type="evidence" value="ECO:0007669"/>
    <property type="project" value="UniProtKB-UniRule"/>
</dbReference>
<feature type="binding site" evidence="8">
    <location>
        <position position="241"/>
    </location>
    <ligand>
        <name>substrate</name>
    </ligand>
</feature>
<evidence type="ECO:0000313" key="13">
    <source>
        <dbReference type="Proteomes" id="UP001165986"/>
    </source>
</evidence>
<comment type="similarity">
    <text evidence="8">Belongs to the FGAMS family.</text>
</comment>
<feature type="domain" description="PurM-like C-terminal" evidence="10">
    <location>
        <begin position="204"/>
        <end position="354"/>
    </location>
</feature>
<protein>
    <recommendedName>
        <fullName evidence="8">Phosphoribosylformylglycinamidine synthase subunit PurL</fullName>
        <shortName evidence="8">FGAM synthase</shortName>
        <ecNumber evidence="8">6.3.5.3</ecNumber>
    </recommendedName>
    <alternativeName>
        <fullName evidence="8">Formylglycinamide ribonucleotide amidotransferase subunit II</fullName>
        <shortName evidence="8">FGAR amidotransferase II</shortName>
        <shortName evidence="8">FGAR-AT II</shortName>
    </alternativeName>
    <alternativeName>
        <fullName evidence="8">Glutamine amidotransferase PurL</fullName>
    </alternativeName>
    <alternativeName>
        <fullName evidence="8">Phosphoribosylformylglycinamidine synthase subunit II</fullName>
    </alternativeName>
</protein>
<dbReference type="GO" id="GO:0004642">
    <property type="term" value="F:phosphoribosylformylglycinamidine synthase activity"/>
    <property type="evidence" value="ECO:0007669"/>
    <property type="project" value="UniProtKB-UniRule"/>
</dbReference>
<reference evidence="12" key="1">
    <citation type="submission" date="2019-07" db="EMBL/GenBank/DDBJ databases">
        <title>Toxilogical consequences of a new and cryptic species of cyanobacteria (Komarekiella delphini-convector) recovered from the epidermis of a bottlenose dolphin and 1500 ft. in the air.</title>
        <authorList>
            <person name="Brown A.O."/>
            <person name="Dvorak P."/>
            <person name="Villanueva C.D."/>
            <person name="Foss A.J."/>
            <person name="Garvey A.D."/>
            <person name="Gibson Q.A."/>
            <person name="Johansen J.R."/>
            <person name="Casamatta D.A."/>
        </authorList>
    </citation>
    <scope>NUCLEOTIDE SEQUENCE</scope>
    <source>
        <strain evidence="12">SJRDD-AB1</strain>
    </source>
</reference>
<dbReference type="InterPro" id="IPR010074">
    <property type="entry name" value="PRibForGlyAmidine_synth_PurL"/>
</dbReference>
<dbReference type="InterPro" id="IPR041609">
    <property type="entry name" value="PurL_linker"/>
</dbReference>
<gene>
    <name evidence="8 12" type="primary">purL</name>
    <name evidence="12" type="ORF">FNW02_03450</name>
</gene>
<feature type="binding site" evidence="8">
    <location>
        <position position="53"/>
    </location>
    <ligand>
        <name>ATP</name>
        <dbReference type="ChEBI" id="CHEBI:30616"/>
    </ligand>
</feature>
<evidence type="ECO:0000256" key="4">
    <source>
        <dbReference type="ARBA" id="ARBA00022741"/>
    </source>
</evidence>
<dbReference type="NCBIfam" id="TIGR01736">
    <property type="entry name" value="FGAM_synth_II"/>
    <property type="match status" value="1"/>
</dbReference>
<comment type="function">
    <text evidence="8">Part of the phosphoribosylformylglycinamidine synthase complex involved in the purines biosynthetic pathway. Catalyzes the ATP-dependent conversion of formylglycinamide ribonucleotide (FGAR) and glutamine to yield formylglycinamidine ribonucleotide (FGAM) and glutamate. The FGAM synthase complex is composed of three subunits. PurQ produces an ammonia molecule by converting glutamine to glutamate. PurL transfers the ammonia molecule to FGAR to form FGAM in an ATP-dependent manner. PurS interacts with PurQ and PurL and is thought to assist in the transfer of the ammonia molecule from PurQ to PurL.</text>
</comment>
<dbReference type="GO" id="GO:0005737">
    <property type="term" value="C:cytoplasm"/>
    <property type="evidence" value="ECO:0007669"/>
    <property type="project" value="UniProtKB-SubCell"/>
</dbReference>
<feature type="binding site" evidence="8">
    <location>
        <begin position="95"/>
        <end position="98"/>
    </location>
    <ligand>
        <name>substrate</name>
    </ligand>
</feature>
<comment type="subunit">
    <text evidence="8">Monomer. Part of the FGAM synthase complex composed of 1 PurL, 1 PurQ and 2 PurS subunits.</text>
</comment>
<feature type="domain" description="Phosphoribosylformylglycinamidine synthase linker" evidence="11">
    <location>
        <begin position="18"/>
        <end position="54"/>
    </location>
</feature>
<evidence type="ECO:0000256" key="8">
    <source>
        <dbReference type="HAMAP-Rule" id="MF_00420"/>
    </source>
</evidence>
<dbReference type="Proteomes" id="UP001165986">
    <property type="component" value="Unassembled WGS sequence"/>
</dbReference>
<comment type="subcellular location">
    <subcellularLocation>
        <location evidence="8">Cytoplasm</location>
    </subcellularLocation>
</comment>
<comment type="pathway">
    <text evidence="8">Purine metabolism; IMP biosynthesis via de novo pathway; 5-amino-1-(5-phospho-D-ribosyl)imidazole from N(2)-formyl-N(1)-(5-phospho-D-ribosyl)glycinamide: step 1/2.</text>
</comment>
<evidence type="ECO:0000256" key="1">
    <source>
        <dbReference type="ARBA" id="ARBA00022490"/>
    </source>
</evidence>
<dbReference type="NCBIfam" id="NF002290">
    <property type="entry name" value="PRK01213.1"/>
    <property type="match status" value="1"/>
</dbReference>
<feature type="domain" description="PurM-like C-terminal" evidence="10">
    <location>
        <begin position="602"/>
        <end position="742"/>
    </location>
</feature>
<dbReference type="GO" id="GO:0005524">
    <property type="term" value="F:ATP binding"/>
    <property type="evidence" value="ECO:0007669"/>
    <property type="project" value="UniProtKB-UniRule"/>
</dbReference>
<evidence type="ECO:0000313" key="12">
    <source>
        <dbReference type="EMBL" id="MBD6614932.1"/>
    </source>
</evidence>
<feature type="binding site" evidence="8">
    <location>
        <position position="118"/>
    </location>
    <ligand>
        <name>Mg(2+)</name>
        <dbReference type="ChEBI" id="CHEBI:18420"/>
        <label>2</label>
    </ligand>
</feature>
<feature type="binding site" evidence="8">
    <location>
        <position position="117"/>
    </location>
    <ligand>
        <name>substrate</name>
    </ligand>
</feature>
<keyword evidence="5 8" id="KW-0658">Purine biosynthesis</keyword>
<dbReference type="FunFam" id="3.30.1330.10:FF:000004">
    <property type="entry name" value="Phosphoribosylformylglycinamidine synthase subunit PurL"/>
    <property type="match status" value="1"/>
</dbReference>
<keyword evidence="13" id="KW-1185">Reference proteome</keyword>
<comment type="caution">
    <text evidence="8">Lacks conserved residue(s) required for the propagation of feature annotation.</text>
</comment>
<dbReference type="SUPFAM" id="SSF56042">
    <property type="entry name" value="PurM C-terminal domain-like"/>
    <property type="match status" value="2"/>
</dbReference>
<dbReference type="PANTHER" id="PTHR43555:SF1">
    <property type="entry name" value="PHOSPHORIBOSYLFORMYLGLYCINAMIDINE SYNTHASE SUBUNIT PURL"/>
    <property type="match status" value="1"/>
</dbReference>
<evidence type="ECO:0000256" key="2">
    <source>
        <dbReference type="ARBA" id="ARBA00022598"/>
    </source>
</evidence>
<organism evidence="12 13">
    <name type="scientific">Komarekiella delphini-convector SJRDD-AB1</name>
    <dbReference type="NCBI Taxonomy" id="2593771"/>
    <lineage>
        <taxon>Bacteria</taxon>
        <taxon>Bacillati</taxon>
        <taxon>Cyanobacteriota</taxon>
        <taxon>Cyanophyceae</taxon>
        <taxon>Nostocales</taxon>
        <taxon>Nostocaceae</taxon>
        <taxon>Komarekiella</taxon>
        <taxon>Komarekiella delphini-convector</taxon>
    </lineage>
</organism>
<dbReference type="EMBL" id="VJXY01000002">
    <property type="protein sequence ID" value="MBD6614932.1"/>
    <property type="molecule type" value="Genomic_DNA"/>
</dbReference>
<feature type="active site" description="Proton acceptor" evidence="8">
    <location>
        <position position="96"/>
    </location>
</feature>
<feature type="binding site" evidence="8">
    <location>
        <position position="561"/>
    </location>
    <ligand>
        <name>substrate</name>
    </ligand>
</feature>
<evidence type="ECO:0000256" key="5">
    <source>
        <dbReference type="ARBA" id="ARBA00022755"/>
    </source>
</evidence>
<dbReference type="PANTHER" id="PTHR43555">
    <property type="entry name" value="PHOSPHORIBOSYLFORMYLGLYCINAMIDINE SYNTHASE SUBUNIT PURL"/>
    <property type="match status" value="1"/>
</dbReference>
<accession>A0AA40STY6</accession>
<dbReference type="Pfam" id="PF18072">
    <property type="entry name" value="FGAR-AT_linker"/>
    <property type="match status" value="1"/>
</dbReference>
<dbReference type="InterPro" id="IPR016188">
    <property type="entry name" value="PurM-like_N"/>
</dbReference>
<dbReference type="InterPro" id="IPR010918">
    <property type="entry name" value="PurM-like_C_dom"/>
</dbReference>
<evidence type="ECO:0000259" key="10">
    <source>
        <dbReference type="Pfam" id="PF02769"/>
    </source>
</evidence>
<keyword evidence="1 8" id="KW-0963">Cytoplasm</keyword>
<dbReference type="HAMAP" id="MF_00420">
    <property type="entry name" value="PurL_2"/>
    <property type="match status" value="1"/>
</dbReference>
<proteinExistence type="inferred from homology"/>